<evidence type="ECO:0008006" key="5">
    <source>
        <dbReference type="Google" id="ProtNLM"/>
    </source>
</evidence>
<gene>
    <name evidence="3" type="ORF">Pflav_037440</name>
</gene>
<feature type="transmembrane region" description="Helical" evidence="2">
    <location>
        <begin position="926"/>
        <end position="946"/>
    </location>
</feature>
<name>A0A6F8XU23_9ACTN</name>
<dbReference type="AlphaFoldDB" id="A0A6F8XU23"/>
<reference evidence="3 4" key="2">
    <citation type="submission" date="2020-03" db="EMBL/GenBank/DDBJ databases">
        <authorList>
            <person name="Ichikawa N."/>
            <person name="Kimura A."/>
            <person name="Kitahashi Y."/>
            <person name="Uohara A."/>
        </authorList>
    </citation>
    <scope>NUCLEOTIDE SEQUENCE [LARGE SCALE GENOMIC DNA]</scope>
    <source>
        <strain evidence="3 4">NBRC 107702</strain>
    </source>
</reference>
<reference evidence="3 4" key="1">
    <citation type="submission" date="2020-03" db="EMBL/GenBank/DDBJ databases">
        <title>Whole genome shotgun sequence of Phytohabitans flavus NBRC 107702.</title>
        <authorList>
            <person name="Komaki H."/>
            <person name="Tamura T."/>
        </authorList>
    </citation>
    <scope>NUCLEOTIDE SEQUENCE [LARGE SCALE GENOMIC DNA]</scope>
    <source>
        <strain evidence="3 4">NBRC 107702</strain>
    </source>
</reference>
<dbReference type="Pfam" id="PF09586">
    <property type="entry name" value="YfhO"/>
    <property type="match status" value="1"/>
</dbReference>
<evidence type="ECO:0000256" key="1">
    <source>
        <dbReference type="SAM" id="MobiDB-lite"/>
    </source>
</evidence>
<dbReference type="RefSeq" id="WP_232071546.1">
    <property type="nucleotide sequence ID" value="NZ_BAABAP010000023.1"/>
</dbReference>
<feature type="transmembrane region" description="Helical" evidence="2">
    <location>
        <begin position="379"/>
        <end position="401"/>
    </location>
</feature>
<protein>
    <recommendedName>
        <fullName evidence="5">YfhO family protein</fullName>
    </recommendedName>
</protein>
<dbReference type="KEGG" id="pfla:Pflav_037440"/>
<feature type="transmembrane region" description="Helical" evidence="2">
    <location>
        <begin position="525"/>
        <end position="545"/>
    </location>
</feature>
<dbReference type="EMBL" id="AP022870">
    <property type="protein sequence ID" value="BCB77334.1"/>
    <property type="molecule type" value="Genomic_DNA"/>
</dbReference>
<keyword evidence="2" id="KW-0812">Transmembrane</keyword>
<dbReference type="Proteomes" id="UP000502508">
    <property type="component" value="Chromosome"/>
</dbReference>
<accession>A0A6F8XU23</accession>
<feature type="transmembrane region" description="Helical" evidence="2">
    <location>
        <begin position="224"/>
        <end position="248"/>
    </location>
</feature>
<feature type="transmembrane region" description="Helical" evidence="2">
    <location>
        <begin position="349"/>
        <end position="367"/>
    </location>
</feature>
<feature type="transmembrane region" description="Helical" evidence="2">
    <location>
        <begin position="421"/>
        <end position="439"/>
    </location>
</feature>
<keyword evidence="4" id="KW-1185">Reference proteome</keyword>
<evidence type="ECO:0000313" key="3">
    <source>
        <dbReference type="EMBL" id="BCB77334.1"/>
    </source>
</evidence>
<proteinExistence type="predicted"/>
<dbReference type="PANTHER" id="PTHR38454">
    <property type="entry name" value="INTEGRAL MEMBRANE PROTEIN-RELATED"/>
    <property type="match status" value="1"/>
</dbReference>
<feature type="region of interest" description="Disordered" evidence="1">
    <location>
        <begin position="1"/>
        <end position="23"/>
    </location>
</feature>
<evidence type="ECO:0000313" key="4">
    <source>
        <dbReference type="Proteomes" id="UP000502508"/>
    </source>
</evidence>
<keyword evidence="2" id="KW-1133">Transmembrane helix</keyword>
<feature type="transmembrane region" description="Helical" evidence="2">
    <location>
        <begin position="268"/>
        <end position="292"/>
    </location>
</feature>
<dbReference type="InterPro" id="IPR018580">
    <property type="entry name" value="Uncharacterised_YfhO"/>
</dbReference>
<feature type="transmembrane region" description="Helical" evidence="2">
    <location>
        <begin position="451"/>
        <end position="471"/>
    </location>
</feature>
<feature type="transmembrane region" description="Helical" evidence="2">
    <location>
        <begin position="174"/>
        <end position="193"/>
    </location>
</feature>
<sequence>MATQTIGAVERTDASAAPPPARPARWWRRLPDPIVCAVVVAIAAFAVLGIGSPLWGRTTLVETGLLNHVSPYSDGQLRNIGQQTSNMGDTVDSAIPSAWLFGDAIKDGEFASWNPYVLGGTPLGGTPNTAVTSPVALPFWFLPAWLAPAIMKLLEIIAAVGGTFLFLRLLRLGRAAALLGGLAYATSAFMVVWTNWPQSRVAAFIPALFWALERIVRYRRVRELALLALAVAALLLGGFPSVTGYALVTGAFYLAVRAFAENPGALRRVAATLALGAGGVVAGVMLVAAQLLPWVSIMSTVLVRGREQTPDQHVPFELLLTSIAPYAFGTTDPANPPNYFHIRIFLEEVSYVGAAVLVLAIAAVALARSGRAVLPRATWAFFVGATLAWGIVVFGGGPPLALLQKLPYLFSDNSVERARSVLGFLVAVLAATGFELLLRRRSEATSRARKLYAVAVWAAVGAGGVVAYVIGRDVAQTAWANRTSLRVMRPAGVQLNIEVLQGLAFVAVAAACAALLWWGPRKPMFRVAIAGLIPLLIAVQALIWVRPYYPRTEKENFYPVTDVHTYLATHLDHERWFGSDNAVFGGIHMQYKLRALHGHSFVDTRFAELLEEMPGQQFRPPPKPATYLRTEPLDGSPPTSPILDLMSVTHYVTPPERVPWGPQRVDRGDGSRFLIQPNQAVSVPVPAGGPLRAIAILPDSPGIKPSNRTRIEIALKDPSGAVVAKAERYDRTIAQGSPFFVALAAEDARGPLTAEITVRDGPALWVAGRAGKPALSVVGTADDGLRVVFDDAAVIYERTKAQPRVRWASRTSVEPDGKRRMERLAAGTLAPDEILLDVPGAEASGAPAEIQWVEDGFDEMEVTVDAQGAGYLVLADAIQPTWQVTVDGKRADLVRADHALAAVAVPQGKHTVRFSYAPSGHDLGKWLTISTGAILLLAVLGEWWWLRRRRRQAIPTSPPVAANVS</sequence>
<keyword evidence="2" id="KW-0472">Membrane</keyword>
<organism evidence="3 4">
    <name type="scientific">Phytohabitans flavus</name>
    <dbReference type="NCBI Taxonomy" id="1076124"/>
    <lineage>
        <taxon>Bacteria</taxon>
        <taxon>Bacillati</taxon>
        <taxon>Actinomycetota</taxon>
        <taxon>Actinomycetes</taxon>
        <taxon>Micromonosporales</taxon>
        <taxon>Micromonosporaceae</taxon>
    </lineage>
</organism>
<feature type="transmembrane region" description="Helical" evidence="2">
    <location>
        <begin position="499"/>
        <end position="518"/>
    </location>
</feature>
<feature type="transmembrane region" description="Helical" evidence="2">
    <location>
        <begin position="34"/>
        <end position="55"/>
    </location>
</feature>
<feature type="transmembrane region" description="Helical" evidence="2">
    <location>
        <begin position="145"/>
        <end position="167"/>
    </location>
</feature>
<evidence type="ECO:0000256" key="2">
    <source>
        <dbReference type="SAM" id="Phobius"/>
    </source>
</evidence>
<dbReference type="PANTHER" id="PTHR38454:SF1">
    <property type="entry name" value="INTEGRAL MEMBRANE PROTEIN"/>
    <property type="match status" value="1"/>
</dbReference>